<dbReference type="STRING" id="89524.SAMN05444370_10844"/>
<feature type="region of interest" description="Disordered" evidence="1">
    <location>
        <begin position="1"/>
        <end position="20"/>
    </location>
</feature>
<keyword evidence="3" id="KW-1185">Reference proteome</keyword>
<dbReference type="AlphaFoldDB" id="A0A1H4CUS7"/>
<evidence type="ECO:0000313" key="3">
    <source>
        <dbReference type="Proteomes" id="UP000198703"/>
    </source>
</evidence>
<proteinExistence type="predicted"/>
<reference evidence="2 3" key="1">
    <citation type="submission" date="2016-10" db="EMBL/GenBank/DDBJ databases">
        <authorList>
            <person name="de Groot N.N."/>
        </authorList>
    </citation>
    <scope>NUCLEOTIDE SEQUENCE [LARGE SCALE GENOMIC DNA]</scope>
    <source>
        <strain evidence="2 3">DSM 15345</strain>
    </source>
</reference>
<dbReference type="RefSeq" id="WP_175478900.1">
    <property type="nucleotide sequence ID" value="NZ_FNQM01000008.1"/>
</dbReference>
<dbReference type="EMBL" id="FNQM01000008">
    <property type="protein sequence ID" value="SEA64078.1"/>
    <property type="molecule type" value="Genomic_DNA"/>
</dbReference>
<sequence length="49" mass="5161">MISHHRHRDIGPACPADPGPRDHCDGAAALGCRFDADEAAWRPDPVGAA</sequence>
<evidence type="ECO:0000313" key="2">
    <source>
        <dbReference type="EMBL" id="SEA64078.1"/>
    </source>
</evidence>
<organism evidence="2 3">
    <name type="scientific">Rubrimonas cliftonensis</name>
    <dbReference type="NCBI Taxonomy" id="89524"/>
    <lineage>
        <taxon>Bacteria</taxon>
        <taxon>Pseudomonadati</taxon>
        <taxon>Pseudomonadota</taxon>
        <taxon>Alphaproteobacteria</taxon>
        <taxon>Rhodobacterales</taxon>
        <taxon>Paracoccaceae</taxon>
        <taxon>Rubrimonas</taxon>
    </lineage>
</organism>
<gene>
    <name evidence="2" type="ORF">SAMN05444370_10844</name>
</gene>
<name>A0A1H4CUS7_9RHOB</name>
<accession>A0A1H4CUS7</accession>
<evidence type="ECO:0000256" key="1">
    <source>
        <dbReference type="SAM" id="MobiDB-lite"/>
    </source>
</evidence>
<dbReference type="Proteomes" id="UP000198703">
    <property type="component" value="Unassembled WGS sequence"/>
</dbReference>
<protein>
    <submittedName>
        <fullName evidence="2">Uncharacterized protein</fullName>
    </submittedName>
</protein>